<dbReference type="AlphaFoldDB" id="A0A0L6V6X0"/>
<sequence length="523" mass="60780">MKWKRAPSSVFDPRSVDLVANLRLALVCQTRNLANKCKFYKGLIQCNKISRFLGSNTLDLIFLLSCEKKSTTIICQPHTSMIILVSAFFLQSNNPTTANACVHTFLTQTSLINHQTFCHGGEFGILSCNLKFFSVSSYFILKFCFYLLIIFVFELFRLVANLIISLYKAFYCFRSSTSFSYTNVYRYICVTHPQGIKLAASRFFFLKNHVKASVKYIDFCLWEWTFANLTIHLNHLGCLRWEGFSCLAVLANRNGKNITPMTCWEQGLWVTSLWKCSIVLMRGKAGQQPCPPQCLWVVQRLYSTFKKSLHLCQKDLGTCRGQGFAFASSVPSDFPFSYFINIWKLNLSSPPPLGVKPCAGFTTKECHEAKPTYWMEFGWSKCKEISLKISWGFLLRFSKMIGSVSKILMQECMILKCLIYKRELRYMSKIKTLKMRVRTFFKLSWQKELMMENHEVNMNWIEWLMLQLRKGTSEGMIILNGLCFESLRDFQIVICYQSLEIWFEEWNIKLSLVVMLHIEDSDI</sequence>
<feature type="transmembrane region" description="Helical" evidence="1">
    <location>
        <begin position="143"/>
        <end position="167"/>
    </location>
</feature>
<name>A0A0L6V6X0_9BASI</name>
<organism evidence="2 3">
    <name type="scientific">Puccinia sorghi</name>
    <dbReference type="NCBI Taxonomy" id="27349"/>
    <lineage>
        <taxon>Eukaryota</taxon>
        <taxon>Fungi</taxon>
        <taxon>Dikarya</taxon>
        <taxon>Basidiomycota</taxon>
        <taxon>Pucciniomycotina</taxon>
        <taxon>Pucciniomycetes</taxon>
        <taxon>Pucciniales</taxon>
        <taxon>Pucciniaceae</taxon>
        <taxon>Puccinia</taxon>
    </lineage>
</organism>
<keyword evidence="3" id="KW-1185">Reference proteome</keyword>
<dbReference type="VEuPathDB" id="FungiDB:VP01_2562g1"/>
<evidence type="ECO:0000313" key="3">
    <source>
        <dbReference type="Proteomes" id="UP000037035"/>
    </source>
</evidence>
<proteinExistence type="predicted"/>
<keyword evidence="1" id="KW-1133">Transmembrane helix</keyword>
<comment type="caution">
    <text evidence="2">The sequence shown here is derived from an EMBL/GenBank/DDBJ whole genome shotgun (WGS) entry which is preliminary data.</text>
</comment>
<reference evidence="2 3" key="1">
    <citation type="submission" date="2015-08" db="EMBL/GenBank/DDBJ databases">
        <title>Next Generation Sequencing and Analysis of the Genome of Puccinia sorghi L Schw, the Causal Agent of Maize Common Rust.</title>
        <authorList>
            <person name="Rochi L."/>
            <person name="Burguener G."/>
            <person name="Darino M."/>
            <person name="Turjanski A."/>
            <person name="Kreff E."/>
            <person name="Dieguez M.J."/>
            <person name="Sacco F."/>
        </authorList>
    </citation>
    <scope>NUCLEOTIDE SEQUENCE [LARGE SCALE GENOMIC DNA]</scope>
    <source>
        <strain evidence="2 3">RO10H11247</strain>
    </source>
</reference>
<dbReference type="EMBL" id="LAVV01007460">
    <property type="protein sequence ID" value="KNZ55850.1"/>
    <property type="molecule type" value="Genomic_DNA"/>
</dbReference>
<evidence type="ECO:0000313" key="2">
    <source>
        <dbReference type="EMBL" id="KNZ55850.1"/>
    </source>
</evidence>
<evidence type="ECO:0000256" key="1">
    <source>
        <dbReference type="SAM" id="Phobius"/>
    </source>
</evidence>
<dbReference type="Proteomes" id="UP000037035">
    <property type="component" value="Unassembled WGS sequence"/>
</dbReference>
<gene>
    <name evidence="2" type="ORF">VP01_2562g1</name>
</gene>
<keyword evidence="1" id="KW-0812">Transmembrane</keyword>
<keyword evidence="1" id="KW-0472">Membrane</keyword>
<protein>
    <submittedName>
        <fullName evidence="2">Uncharacterized protein</fullName>
    </submittedName>
</protein>
<accession>A0A0L6V6X0</accession>